<organism evidence="1 2">
    <name type="scientific">Shewanella eurypsychrophilus</name>
    <dbReference type="NCBI Taxonomy" id="2593656"/>
    <lineage>
        <taxon>Bacteria</taxon>
        <taxon>Pseudomonadati</taxon>
        <taxon>Pseudomonadota</taxon>
        <taxon>Gammaproteobacteria</taxon>
        <taxon>Alteromonadales</taxon>
        <taxon>Shewanellaceae</taxon>
        <taxon>Shewanella</taxon>
    </lineage>
</organism>
<dbReference type="RefSeq" id="WP_142870660.1">
    <property type="nucleotide sequence ID" value="NZ_CP045503.2"/>
</dbReference>
<dbReference type="Proteomes" id="UP000316416">
    <property type="component" value="Chromosome"/>
</dbReference>
<gene>
    <name evidence="1" type="ORF">FM038_010910</name>
</gene>
<sequence>MLYISLSSRYVGVLVCSFPLLFLSVSQAQEGRHIADPLNISNAYGFGFDADTLKVGGRLGGENQSLAINSNFAGDKWALSYLYVSQPSAVTVSDSWNVSASIDHGKTKTDEGSFSHYQYQLGMIKEYKGWLNTSVYSELAANFLDVDSISNNDSLAVKWRLSVLKPWDPRWYNQFATEITASIDGSERYGGLANIAVGYRLTHQWSWELGYQYQVVRFNGLTREDTQWLLGMKSQF</sequence>
<keyword evidence="2" id="KW-1185">Reference proteome</keyword>
<proteinExistence type="predicted"/>
<protein>
    <recommendedName>
        <fullName evidence="3">Outer membrane protein beta-barrel domain-containing protein</fullName>
    </recommendedName>
</protein>
<reference evidence="1" key="1">
    <citation type="submission" date="2021-07" db="EMBL/GenBank/DDBJ databases">
        <title>Shewanella sp. YLB-07 whole genome sequence.</title>
        <authorList>
            <person name="Yu L."/>
        </authorList>
    </citation>
    <scope>NUCLEOTIDE SEQUENCE</scope>
    <source>
        <strain evidence="1">YLB-08</strain>
    </source>
</reference>
<name>A0ABX6V5S4_9GAMM</name>
<accession>A0ABX6V5S4</accession>
<evidence type="ECO:0000313" key="1">
    <source>
        <dbReference type="EMBL" id="QPG57908.1"/>
    </source>
</evidence>
<evidence type="ECO:0008006" key="3">
    <source>
        <dbReference type="Google" id="ProtNLM"/>
    </source>
</evidence>
<dbReference type="EMBL" id="CP045503">
    <property type="protein sequence ID" value="QPG57908.1"/>
    <property type="molecule type" value="Genomic_DNA"/>
</dbReference>
<evidence type="ECO:0000313" key="2">
    <source>
        <dbReference type="Proteomes" id="UP000316416"/>
    </source>
</evidence>